<organism evidence="2 3">
    <name type="scientific">Polyporus arcularius HHB13444</name>
    <dbReference type="NCBI Taxonomy" id="1314778"/>
    <lineage>
        <taxon>Eukaryota</taxon>
        <taxon>Fungi</taxon>
        <taxon>Dikarya</taxon>
        <taxon>Basidiomycota</taxon>
        <taxon>Agaricomycotina</taxon>
        <taxon>Agaricomycetes</taxon>
        <taxon>Polyporales</taxon>
        <taxon>Polyporaceae</taxon>
        <taxon>Polyporus</taxon>
    </lineage>
</organism>
<evidence type="ECO:0000313" key="3">
    <source>
        <dbReference type="Proteomes" id="UP000308197"/>
    </source>
</evidence>
<evidence type="ECO:0000256" key="1">
    <source>
        <dbReference type="SAM" id="MobiDB-lite"/>
    </source>
</evidence>
<dbReference type="Proteomes" id="UP000308197">
    <property type="component" value="Unassembled WGS sequence"/>
</dbReference>
<feature type="region of interest" description="Disordered" evidence="1">
    <location>
        <begin position="1"/>
        <end position="22"/>
    </location>
</feature>
<feature type="region of interest" description="Disordered" evidence="1">
    <location>
        <begin position="54"/>
        <end position="85"/>
    </location>
</feature>
<sequence length="209" mass="23612">MRLTMWRSNPHETTASSERRHLRRHAMRRADGGLEMLTQVMDRVRWDLRCRSHRQDRTRRPRRREPTPRGCRMSAASPAPSPKSIARPLPQGAFARTISIQCPVGPHAYSSLLSHDNVLHAPTSLTSPHDIADNIVLAFPPFRTRRLGRVIAPCGPDGEHAQRYRAERPLNGAVSPPPLGTSHTDHGRSWTERRAYQSHPEASCERGVP</sequence>
<feature type="compositionally biased region" description="Low complexity" evidence="1">
    <location>
        <begin position="68"/>
        <end position="85"/>
    </location>
</feature>
<gene>
    <name evidence="2" type="ORF">K466DRAFT_199527</name>
</gene>
<reference evidence="2 3" key="1">
    <citation type="journal article" date="2019" name="Nat. Ecol. Evol.">
        <title>Megaphylogeny resolves global patterns of mushroom evolution.</title>
        <authorList>
            <person name="Varga T."/>
            <person name="Krizsan K."/>
            <person name="Foldi C."/>
            <person name="Dima B."/>
            <person name="Sanchez-Garcia M."/>
            <person name="Sanchez-Ramirez S."/>
            <person name="Szollosi G.J."/>
            <person name="Szarkandi J.G."/>
            <person name="Papp V."/>
            <person name="Albert L."/>
            <person name="Andreopoulos W."/>
            <person name="Angelini C."/>
            <person name="Antonin V."/>
            <person name="Barry K.W."/>
            <person name="Bougher N.L."/>
            <person name="Buchanan P."/>
            <person name="Buyck B."/>
            <person name="Bense V."/>
            <person name="Catcheside P."/>
            <person name="Chovatia M."/>
            <person name="Cooper J."/>
            <person name="Damon W."/>
            <person name="Desjardin D."/>
            <person name="Finy P."/>
            <person name="Geml J."/>
            <person name="Haridas S."/>
            <person name="Hughes K."/>
            <person name="Justo A."/>
            <person name="Karasinski D."/>
            <person name="Kautmanova I."/>
            <person name="Kiss B."/>
            <person name="Kocsube S."/>
            <person name="Kotiranta H."/>
            <person name="LaButti K.M."/>
            <person name="Lechner B.E."/>
            <person name="Liimatainen K."/>
            <person name="Lipzen A."/>
            <person name="Lukacs Z."/>
            <person name="Mihaltcheva S."/>
            <person name="Morgado L.N."/>
            <person name="Niskanen T."/>
            <person name="Noordeloos M.E."/>
            <person name="Ohm R.A."/>
            <person name="Ortiz-Santana B."/>
            <person name="Ovrebo C."/>
            <person name="Racz N."/>
            <person name="Riley R."/>
            <person name="Savchenko A."/>
            <person name="Shiryaev A."/>
            <person name="Soop K."/>
            <person name="Spirin V."/>
            <person name="Szebenyi C."/>
            <person name="Tomsovsky M."/>
            <person name="Tulloss R.E."/>
            <person name="Uehling J."/>
            <person name="Grigoriev I.V."/>
            <person name="Vagvolgyi C."/>
            <person name="Papp T."/>
            <person name="Martin F.M."/>
            <person name="Miettinen O."/>
            <person name="Hibbett D.S."/>
            <person name="Nagy L.G."/>
        </authorList>
    </citation>
    <scope>NUCLEOTIDE SEQUENCE [LARGE SCALE GENOMIC DNA]</scope>
    <source>
        <strain evidence="2 3">HHB13444</strain>
    </source>
</reference>
<name>A0A5C3P8D4_9APHY</name>
<dbReference type="EMBL" id="ML211269">
    <property type="protein sequence ID" value="TFK85169.1"/>
    <property type="molecule type" value="Genomic_DNA"/>
</dbReference>
<accession>A0A5C3P8D4</accession>
<dbReference type="InParanoid" id="A0A5C3P8D4"/>
<protein>
    <submittedName>
        <fullName evidence="2">Uncharacterized protein</fullName>
    </submittedName>
</protein>
<feature type="region of interest" description="Disordered" evidence="1">
    <location>
        <begin position="170"/>
        <end position="209"/>
    </location>
</feature>
<keyword evidence="3" id="KW-1185">Reference proteome</keyword>
<evidence type="ECO:0000313" key="2">
    <source>
        <dbReference type="EMBL" id="TFK85169.1"/>
    </source>
</evidence>
<dbReference type="AlphaFoldDB" id="A0A5C3P8D4"/>
<feature type="compositionally biased region" description="Basic and acidic residues" evidence="1">
    <location>
        <begin position="183"/>
        <end position="195"/>
    </location>
</feature>
<proteinExistence type="predicted"/>